<dbReference type="Pfam" id="PF00441">
    <property type="entry name" value="Acyl-CoA_dh_1"/>
    <property type="match status" value="1"/>
</dbReference>
<evidence type="ECO:0000259" key="18">
    <source>
        <dbReference type="Pfam" id="PF21343"/>
    </source>
</evidence>
<evidence type="ECO:0000256" key="13">
    <source>
        <dbReference type="ARBA" id="ARBA00049224"/>
    </source>
</evidence>
<keyword evidence="11" id="KW-0472">Membrane</keyword>
<keyword evidence="5 14" id="KW-0285">Flavoprotein</keyword>
<dbReference type="FunFam" id="1.10.540.10:FF:000001">
    <property type="entry name" value="Very long-chain-specific acyl-CoA dehydrogenase, mitochondrial"/>
    <property type="match status" value="1"/>
</dbReference>
<evidence type="ECO:0008006" key="20">
    <source>
        <dbReference type="Google" id="ProtNLM"/>
    </source>
</evidence>
<proteinExistence type="inferred from homology"/>
<evidence type="ECO:0000256" key="1">
    <source>
        <dbReference type="ARBA" id="ARBA00001974"/>
    </source>
</evidence>
<keyword evidence="8" id="KW-0809">Transit peptide</keyword>
<evidence type="ECO:0000256" key="3">
    <source>
        <dbReference type="ARBA" id="ARBA00009347"/>
    </source>
</evidence>
<gene>
    <name evidence="19" type="ORF">g.6840</name>
</gene>
<evidence type="ECO:0000259" key="15">
    <source>
        <dbReference type="Pfam" id="PF00441"/>
    </source>
</evidence>
<dbReference type="InterPro" id="IPR037069">
    <property type="entry name" value="AcylCoA_DH/ox_N_sf"/>
</dbReference>
<dbReference type="Gene3D" id="1.20.140.10">
    <property type="entry name" value="Butyryl-CoA Dehydrogenase, subunit A, domain 3"/>
    <property type="match status" value="2"/>
</dbReference>
<evidence type="ECO:0000256" key="11">
    <source>
        <dbReference type="ARBA" id="ARBA00023136"/>
    </source>
</evidence>
<dbReference type="AlphaFoldDB" id="A0A1B6CQH9"/>
<comment type="cofactor">
    <cofactor evidence="1 14">
        <name>FAD</name>
        <dbReference type="ChEBI" id="CHEBI:57692"/>
    </cofactor>
</comment>
<evidence type="ECO:0000313" key="19">
    <source>
        <dbReference type="EMBL" id="JAS15483.1"/>
    </source>
</evidence>
<dbReference type="SUPFAM" id="SSF47203">
    <property type="entry name" value="Acyl-CoA dehydrogenase C-terminal domain-like"/>
    <property type="match status" value="1"/>
</dbReference>
<evidence type="ECO:0000256" key="12">
    <source>
        <dbReference type="ARBA" id="ARBA00049140"/>
    </source>
</evidence>
<dbReference type="Gene3D" id="1.10.540.10">
    <property type="entry name" value="Acyl-CoA dehydrogenase/oxidase, N-terminal domain"/>
    <property type="match status" value="1"/>
</dbReference>
<dbReference type="InterPro" id="IPR006091">
    <property type="entry name" value="Acyl-CoA_Oxase/DH_mid-dom"/>
</dbReference>
<comment type="subcellular location">
    <subcellularLocation>
        <location evidence="2">Mitochondrion inner membrane</location>
        <topology evidence="2">Peripheral membrane protein</topology>
    </subcellularLocation>
</comment>
<feature type="domain" description="Acyl-CoA oxidase/dehydrogenase middle" evidence="16">
    <location>
        <begin position="199"/>
        <end position="301"/>
    </location>
</feature>
<dbReference type="Gene3D" id="2.40.110.10">
    <property type="entry name" value="Butyryl-CoA Dehydrogenase, subunit A, domain 2"/>
    <property type="match status" value="1"/>
</dbReference>
<dbReference type="PANTHER" id="PTHR43884">
    <property type="entry name" value="ACYL-COA DEHYDROGENASE"/>
    <property type="match status" value="1"/>
</dbReference>
<dbReference type="InterPro" id="IPR036250">
    <property type="entry name" value="AcylCo_DH-like_C"/>
</dbReference>
<evidence type="ECO:0000259" key="16">
    <source>
        <dbReference type="Pfam" id="PF02770"/>
    </source>
</evidence>
<dbReference type="GO" id="GO:0005743">
    <property type="term" value="C:mitochondrial inner membrane"/>
    <property type="evidence" value="ECO:0007669"/>
    <property type="project" value="UniProtKB-SubCell"/>
</dbReference>
<keyword evidence="7 14" id="KW-0274">FAD</keyword>
<keyword evidence="6" id="KW-0999">Mitochondrion inner membrane</keyword>
<feature type="domain" description="ACAD9/ACADV-like C-terminal" evidence="18">
    <location>
        <begin position="507"/>
        <end position="626"/>
    </location>
</feature>
<dbReference type="InterPro" id="IPR009100">
    <property type="entry name" value="AcylCoA_DH/oxidase_NM_dom_sf"/>
</dbReference>
<keyword evidence="9 14" id="KW-0560">Oxidoreductase</keyword>
<comment type="catalytic activity">
    <reaction evidence="12">
        <text>eicosanoyl-CoA + oxidized [electron-transfer flavoprotein] + H(+) = (2E)-eicosenoyl-CoA + reduced [electron-transfer flavoprotein]</text>
        <dbReference type="Rhea" id="RHEA:47236"/>
        <dbReference type="Rhea" id="RHEA-COMP:10685"/>
        <dbReference type="Rhea" id="RHEA-COMP:10686"/>
        <dbReference type="ChEBI" id="CHEBI:15378"/>
        <dbReference type="ChEBI" id="CHEBI:57380"/>
        <dbReference type="ChEBI" id="CHEBI:57692"/>
        <dbReference type="ChEBI" id="CHEBI:58307"/>
        <dbReference type="ChEBI" id="CHEBI:74691"/>
    </reaction>
    <physiologicalReaction direction="left-to-right" evidence="12">
        <dbReference type="Rhea" id="RHEA:47237"/>
    </physiologicalReaction>
</comment>
<evidence type="ECO:0000256" key="6">
    <source>
        <dbReference type="ARBA" id="ARBA00022792"/>
    </source>
</evidence>
<evidence type="ECO:0000256" key="7">
    <source>
        <dbReference type="ARBA" id="ARBA00022827"/>
    </source>
</evidence>
<dbReference type="SUPFAM" id="SSF56645">
    <property type="entry name" value="Acyl-CoA dehydrogenase NM domain-like"/>
    <property type="match status" value="1"/>
</dbReference>
<dbReference type="Pfam" id="PF02771">
    <property type="entry name" value="Acyl-CoA_dh_N"/>
    <property type="match status" value="1"/>
</dbReference>
<feature type="domain" description="Acyl-CoA dehydrogenase/oxidase N-terminal" evidence="17">
    <location>
        <begin position="96"/>
        <end position="195"/>
    </location>
</feature>
<dbReference type="GO" id="GO:0006631">
    <property type="term" value="P:fatty acid metabolic process"/>
    <property type="evidence" value="ECO:0007669"/>
    <property type="project" value="UniProtKB-ARBA"/>
</dbReference>
<evidence type="ECO:0000256" key="2">
    <source>
        <dbReference type="ARBA" id="ARBA00004637"/>
    </source>
</evidence>
<dbReference type="InterPro" id="IPR049448">
    <property type="entry name" value="ACAD9/ACADV-like_C"/>
</dbReference>
<protein>
    <recommendedName>
        <fullName evidence="20">Acyl-CoA dehydrogenase family member 9</fullName>
    </recommendedName>
</protein>
<name>A0A1B6CQH9_9HEMI</name>
<sequence length="636" mass="71675">MSKLPALFTCRCLNRLISPTIFKTTENFIIRCHSSDISVKELIKEAESSMLVNEKPSKPPFAKNLFLGIFDKDVLVYPEVFSIDQLNLLQRKLEPIEKYLKNEVKSLEIEETGNISNEIIKNLKNLSLFGLQIPEKYGGQGLNATEYARICELIGEDSSVSLLLLSHQALGVQSLLCFGTEEQKRKYLPGLASGESYAAFCLSEETSGSDLASIQTKVEKSENDKESNWILNGSKLWVTNANNAHIFTVLALSKSVNQFGEQQLVSVFLVEKDYPGVFVGKPTNIIGLKGVKLSEVEFKNVKLTEANLIGNQSDGFQIAIDILNINRYASGAVTLSLMKKMFKLVVNHVLKRKQFVADLKDYEQIQRLCSEVSLRIYALESMLYMTTGLLDCYKNYDGSMENAIIKAFSMEEGQKCINICLDMMGAQGLIKGEPYEKFYRDFKCSSIFDGTLDFTKLFIASTGLHQAILLHEDIGKNINLLKQLFNNRKQTMDNPSLNLELFLQLHPSLVQSSKKLEYCVLRLEFAVTTLLRRYGEEIFSQQVEILKLSSVVIDIYAMTAVLGRASRAYCTGILNAESEITLAQKYCFDATKRVRQIINNIVSEQDATADFSHSKIAEDIFKHGGYFFEHPLNRNI</sequence>
<dbReference type="GO" id="GO:0003995">
    <property type="term" value="F:acyl-CoA dehydrogenase activity"/>
    <property type="evidence" value="ECO:0007669"/>
    <property type="project" value="InterPro"/>
</dbReference>
<dbReference type="Pfam" id="PF21343">
    <property type="entry name" value="ACAD9-ACADV_C"/>
    <property type="match status" value="1"/>
</dbReference>
<dbReference type="InterPro" id="IPR009075">
    <property type="entry name" value="AcylCo_DH/oxidase_C"/>
</dbReference>
<dbReference type="InterPro" id="IPR046373">
    <property type="entry name" value="Acyl-CoA_Oxase/DH_mid-dom_sf"/>
</dbReference>
<dbReference type="EMBL" id="GEDC01021815">
    <property type="protein sequence ID" value="JAS15483.1"/>
    <property type="molecule type" value="Transcribed_RNA"/>
</dbReference>
<dbReference type="InterPro" id="IPR006089">
    <property type="entry name" value="Acyl-CoA_DH_CS"/>
</dbReference>
<feature type="domain" description="Acyl-CoA dehydrogenase/oxidase C-terminal" evidence="15">
    <location>
        <begin position="314"/>
        <end position="461"/>
    </location>
</feature>
<dbReference type="InterPro" id="IPR013786">
    <property type="entry name" value="AcylCoA_DH/ox_N"/>
</dbReference>
<accession>A0A1B6CQH9</accession>
<keyword evidence="4" id="KW-0597">Phosphoprotein</keyword>
<evidence type="ECO:0000256" key="5">
    <source>
        <dbReference type="ARBA" id="ARBA00022630"/>
    </source>
</evidence>
<evidence type="ECO:0000256" key="9">
    <source>
        <dbReference type="ARBA" id="ARBA00023002"/>
    </source>
</evidence>
<evidence type="ECO:0000256" key="10">
    <source>
        <dbReference type="ARBA" id="ARBA00023128"/>
    </source>
</evidence>
<reference evidence="19" key="1">
    <citation type="submission" date="2015-12" db="EMBL/GenBank/DDBJ databases">
        <title>De novo transcriptome assembly of four potential Pierce s Disease insect vectors from Arizona vineyards.</title>
        <authorList>
            <person name="Tassone E.E."/>
        </authorList>
    </citation>
    <scope>NUCLEOTIDE SEQUENCE</scope>
</reference>
<dbReference type="Pfam" id="PF02770">
    <property type="entry name" value="Acyl-CoA_dh_M"/>
    <property type="match status" value="1"/>
</dbReference>
<keyword evidence="10" id="KW-0496">Mitochondrion</keyword>
<evidence type="ECO:0000256" key="14">
    <source>
        <dbReference type="RuleBase" id="RU362125"/>
    </source>
</evidence>
<comment type="catalytic activity">
    <reaction evidence="13">
        <text>octadecanoyl-CoA + oxidized [electron-transfer flavoprotein] + H(+) = (2E)-octadecenoyl-CoA + reduced [electron-transfer flavoprotein]</text>
        <dbReference type="Rhea" id="RHEA:47240"/>
        <dbReference type="Rhea" id="RHEA-COMP:10685"/>
        <dbReference type="Rhea" id="RHEA-COMP:10686"/>
        <dbReference type="ChEBI" id="CHEBI:15378"/>
        <dbReference type="ChEBI" id="CHEBI:57394"/>
        <dbReference type="ChEBI" id="CHEBI:57692"/>
        <dbReference type="ChEBI" id="CHEBI:58307"/>
        <dbReference type="ChEBI" id="CHEBI:71412"/>
    </reaction>
    <physiologicalReaction direction="left-to-right" evidence="13">
        <dbReference type="Rhea" id="RHEA:47241"/>
    </physiologicalReaction>
</comment>
<dbReference type="PANTHER" id="PTHR43884:SF9">
    <property type="entry name" value="COMPLEX I ASSEMBLY FACTOR ACAD9, MITOCHONDRIAL"/>
    <property type="match status" value="1"/>
</dbReference>
<evidence type="ECO:0000259" key="17">
    <source>
        <dbReference type="Pfam" id="PF02771"/>
    </source>
</evidence>
<evidence type="ECO:0000256" key="4">
    <source>
        <dbReference type="ARBA" id="ARBA00022553"/>
    </source>
</evidence>
<organism evidence="19">
    <name type="scientific">Clastoptera arizonana</name>
    <name type="common">Arizona spittle bug</name>
    <dbReference type="NCBI Taxonomy" id="38151"/>
    <lineage>
        <taxon>Eukaryota</taxon>
        <taxon>Metazoa</taxon>
        <taxon>Ecdysozoa</taxon>
        <taxon>Arthropoda</taxon>
        <taxon>Hexapoda</taxon>
        <taxon>Insecta</taxon>
        <taxon>Pterygota</taxon>
        <taxon>Neoptera</taxon>
        <taxon>Paraneoptera</taxon>
        <taxon>Hemiptera</taxon>
        <taxon>Auchenorrhyncha</taxon>
        <taxon>Cercopoidea</taxon>
        <taxon>Clastopteridae</taxon>
        <taxon>Clastoptera</taxon>
    </lineage>
</organism>
<dbReference type="GO" id="GO:0050660">
    <property type="term" value="F:flavin adenine dinucleotide binding"/>
    <property type="evidence" value="ECO:0007669"/>
    <property type="project" value="InterPro"/>
</dbReference>
<comment type="similarity">
    <text evidence="3 14">Belongs to the acyl-CoA dehydrogenase family.</text>
</comment>
<dbReference type="PROSITE" id="PS00072">
    <property type="entry name" value="ACYL_COA_DH_1"/>
    <property type="match status" value="1"/>
</dbReference>
<evidence type="ECO:0000256" key="8">
    <source>
        <dbReference type="ARBA" id="ARBA00022946"/>
    </source>
</evidence>